<feature type="transmembrane region" description="Helical" evidence="6">
    <location>
        <begin position="94"/>
        <end position="112"/>
    </location>
</feature>
<comment type="caution">
    <text evidence="7">The sequence shown here is derived from an EMBL/GenBank/DDBJ whole genome shotgun (WGS) entry which is preliminary data.</text>
</comment>
<dbReference type="Pfam" id="PF07947">
    <property type="entry name" value="YhhN"/>
    <property type="match status" value="1"/>
</dbReference>
<keyword evidence="4 6" id="KW-1133">Transmembrane helix</keyword>
<dbReference type="AlphaFoldDB" id="S9RPR8"/>
<dbReference type="eggNOG" id="COG3714">
    <property type="taxonomic scope" value="Bacteria"/>
</dbReference>
<feature type="transmembrane region" description="Helical" evidence="6">
    <location>
        <begin position="68"/>
        <end position="88"/>
    </location>
</feature>
<name>S9RPR8_9RHOB</name>
<evidence type="ECO:0000313" key="8">
    <source>
        <dbReference type="Proteomes" id="UP000015351"/>
    </source>
</evidence>
<feature type="transmembrane region" description="Helical" evidence="6">
    <location>
        <begin position="34"/>
        <end position="56"/>
    </location>
</feature>
<evidence type="ECO:0000256" key="4">
    <source>
        <dbReference type="ARBA" id="ARBA00022989"/>
    </source>
</evidence>
<feature type="transmembrane region" description="Helical" evidence="6">
    <location>
        <begin position="176"/>
        <end position="195"/>
    </location>
</feature>
<comment type="subcellular location">
    <subcellularLocation>
        <location evidence="1">Membrane</location>
        <topology evidence="1">Multi-pass membrane protein</topology>
    </subcellularLocation>
</comment>
<evidence type="ECO:0000256" key="6">
    <source>
        <dbReference type="SAM" id="Phobius"/>
    </source>
</evidence>
<dbReference type="PANTHER" id="PTHR31885:SF6">
    <property type="entry name" value="GH04784P"/>
    <property type="match status" value="1"/>
</dbReference>
<dbReference type="HOGENOM" id="CLU_079086_2_1_5"/>
<dbReference type="PANTHER" id="PTHR31885">
    <property type="entry name" value="GH04784P"/>
    <property type="match status" value="1"/>
</dbReference>
<evidence type="ECO:0008006" key="9">
    <source>
        <dbReference type="Google" id="ProtNLM"/>
    </source>
</evidence>
<dbReference type="STRING" id="1123360.thalar_01391"/>
<evidence type="ECO:0000256" key="1">
    <source>
        <dbReference type="ARBA" id="ARBA00004141"/>
    </source>
</evidence>
<reference evidence="8" key="1">
    <citation type="journal article" date="2013" name="Stand. Genomic Sci.">
        <title>Genome sequence of the Litoreibacter arenae type strain (DSM 19593(T)), a member of the Roseobacter clade isolated from sea sand.</title>
        <authorList>
            <person name="Riedel T."/>
            <person name="Fiebig A."/>
            <person name="Petersen J."/>
            <person name="Gronow S."/>
            <person name="Kyrpides N.C."/>
            <person name="Goker M."/>
            <person name="Klenk H.P."/>
        </authorList>
    </citation>
    <scope>NUCLEOTIDE SEQUENCE [LARGE SCALE GENOMIC DNA]</scope>
    <source>
        <strain evidence="8">DSM 19593</strain>
    </source>
</reference>
<gene>
    <name evidence="7" type="ORF">thalar_01391</name>
</gene>
<dbReference type="Proteomes" id="UP000015351">
    <property type="component" value="Unassembled WGS sequence"/>
</dbReference>
<evidence type="ECO:0000256" key="3">
    <source>
        <dbReference type="ARBA" id="ARBA00022692"/>
    </source>
</evidence>
<keyword evidence="3 6" id="KW-0812">Transmembrane</keyword>
<accession>S9RPR8</accession>
<protein>
    <recommendedName>
        <fullName evidence="9">Lysoplasmalogenase</fullName>
    </recommendedName>
</protein>
<evidence type="ECO:0000256" key="5">
    <source>
        <dbReference type="ARBA" id="ARBA00023136"/>
    </source>
</evidence>
<proteinExistence type="inferred from homology"/>
<organism evidence="7 8">
    <name type="scientific">Litoreibacter arenae DSM 19593</name>
    <dbReference type="NCBI Taxonomy" id="1123360"/>
    <lineage>
        <taxon>Bacteria</taxon>
        <taxon>Pseudomonadati</taxon>
        <taxon>Pseudomonadota</taxon>
        <taxon>Alphaproteobacteria</taxon>
        <taxon>Rhodobacterales</taxon>
        <taxon>Roseobacteraceae</taxon>
        <taxon>Litoreibacter</taxon>
    </lineage>
</organism>
<sequence length="203" mass="21780">MNVSILCAAVYAALFCYREPHWAGGVTKTASTAILALIAFASLNFGLTLALAFSAAGDFALSRKGERWFMVGLTAFALAHAVYIALMAGAGMPPLAAIITLGLLALSSMWWLLPYTGPLRLPVAIYVLLITAMGLAAWGHDGNWLLRMGASLFIASDVILAWHLFRARAPSAPRQIALWVLYYTGQVALMAALIGQRTFHLPS</sequence>
<dbReference type="GO" id="GO:0016020">
    <property type="term" value="C:membrane"/>
    <property type="evidence" value="ECO:0007669"/>
    <property type="project" value="UniProtKB-SubCell"/>
</dbReference>
<dbReference type="RefSeq" id="WP_021099961.1">
    <property type="nucleotide sequence ID" value="NZ_KE557306.1"/>
</dbReference>
<keyword evidence="8" id="KW-1185">Reference proteome</keyword>
<evidence type="ECO:0000256" key="2">
    <source>
        <dbReference type="ARBA" id="ARBA00007375"/>
    </source>
</evidence>
<feature type="transmembrane region" description="Helical" evidence="6">
    <location>
        <begin position="144"/>
        <end position="164"/>
    </location>
</feature>
<dbReference type="GO" id="GO:0016787">
    <property type="term" value="F:hydrolase activity"/>
    <property type="evidence" value="ECO:0007669"/>
    <property type="project" value="TreeGrafter"/>
</dbReference>
<comment type="similarity">
    <text evidence="2">Belongs to the TMEM86 family.</text>
</comment>
<keyword evidence="5 6" id="KW-0472">Membrane</keyword>
<feature type="transmembrane region" description="Helical" evidence="6">
    <location>
        <begin position="119"/>
        <end position="138"/>
    </location>
</feature>
<evidence type="ECO:0000313" key="7">
    <source>
        <dbReference type="EMBL" id="EPX80055.1"/>
    </source>
</evidence>
<dbReference type="EMBL" id="AONI01000009">
    <property type="protein sequence ID" value="EPX80055.1"/>
    <property type="molecule type" value="Genomic_DNA"/>
</dbReference>
<dbReference type="InterPro" id="IPR012506">
    <property type="entry name" value="TMEM86B-like"/>
</dbReference>